<gene>
    <name evidence="2" type="ORF">GGP41_004807</name>
</gene>
<dbReference type="AlphaFoldDB" id="A0A8H6DST0"/>
<feature type="chain" id="PRO_5034964840" evidence="1">
    <location>
        <begin position="20"/>
        <end position="137"/>
    </location>
</feature>
<comment type="caution">
    <text evidence="2">The sequence shown here is derived from an EMBL/GenBank/DDBJ whole genome shotgun (WGS) entry which is preliminary data.</text>
</comment>
<evidence type="ECO:0000256" key="1">
    <source>
        <dbReference type="SAM" id="SignalP"/>
    </source>
</evidence>
<accession>A0A8H6DST0</accession>
<organism evidence="2 3">
    <name type="scientific">Cochliobolus sativus</name>
    <name type="common">Common root rot and spot blotch fungus</name>
    <name type="synonym">Bipolaris sorokiniana</name>
    <dbReference type="NCBI Taxonomy" id="45130"/>
    <lineage>
        <taxon>Eukaryota</taxon>
        <taxon>Fungi</taxon>
        <taxon>Dikarya</taxon>
        <taxon>Ascomycota</taxon>
        <taxon>Pezizomycotina</taxon>
        <taxon>Dothideomycetes</taxon>
        <taxon>Pleosporomycetidae</taxon>
        <taxon>Pleosporales</taxon>
        <taxon>Pleosporineae</taxon>
        <taxon>Pleosporaceae</taxon>
        <taxon>Bipolaris</taxon>
    </lineage>
</organism>
<sequence>MKLFTIATAFTGLMEFAIASPAIALSSAVVITIVEEATSMHSTGHNNAKPTIHPSITETSTDTHVAMAKKNTLAFDDGEKKRYECSNDRTGVLVCRYGFCSTDHYCKKGTRCSDRCACCLGVRELAMEDEEFGDAYA</sequence>
<evidence type="ECO:0000313" key="3">
    <source>
        <dbReference type="Proteomes" id="UP000624244"/>
    </source>
</evidence>
<proteinExistence type="predicted"/>
<dbReference type="Proteomes" id="UP000624244">
    <property type="component" value="Unassembled WGS sequence"/>
</dbReference>
<dbReference type="EMBL" id="WNKQ01000015">
    <property type="protein sequence ID" value="KAF5846719.1"/>
    <property type="molecule type" value="Genomic_DNA"/>
</dbReference>
<evidence type="ECO:0000313" key="2">
    <source>
        <dbReference type="EMBL" id="KAF5846719.1"/>
    </source>
</evidence>
<feature type="signal peptide" evidence="1">
    <location>
        <begin position="1"/>
        <end position="19"/>
    </location>
</feature>
<reference evidence="2" key="1">
    <citation type="submission" date="2019-11" db="EMBL/GenBank/DDBJ databases">
        <title>Bipolaris sorokiniana Genome sequencing.</title>
        <authorList>
            <person name="Wang H."/>
        </authorList>
    </citation>
    <scope>NUCLEOTIDE SEQUENCE</scope>
</reference>
<protein>
    <submittedName>
        <fullName evidence="2">Uncharacterized protein</fullName>
    </submittedName>
</protein>
<name>A0A8H6DST0_COCSA</name>
<dbReference type="OMA" id="RYECSND"/>
<keyword evidence="1" id="KW-0732">Signal</keyword>